<dbReference type="Gene3D" id="3.60.15.10">
    <property type="entry name" value="Ribonuclease Z/Hydroxyacylglutathione hydrolase-like"/>
    <property type="match status" value="1"/>
</dbReference>
<dbReference type="RefSeq" id="WP_013604246.1">
    <property type="nucleotide sequence ID" value="NC_015151.1"/>
</dbReference>
<dbReference type="GeneID" id="10288526"/>
<dbReference type="InterPro" id="IPR036866">
    <property type="entry name" value="RibonucZ/Hydroxyglut_hydro"/>
</dbReference>
<keyword evidence="3" id="KW-1185">Reference proteome</keyword>
<dbReference type="KEGG" id="vmo:VMUT_0874"/>
<dbReference type="Pfam" id="PF12706">
    <property type="entry name" value="Lactamase_B_2"/>
    <property type="match status" value="1"/>
</dbReference>
<dbReference type="EMBL" id="CP002529">
    <property type="protein sequence ID" value="ADY01084.1"/>
    <property type="molecule type" value="Genomic_DNA"/>
</dbReference>
<dbReference type="AlphaFoldDB" id="F0QWW6"/>
<dbReference type="PANTHER" id="PTHR11203:SF37">
    <property type="entry name" value="INTEGRATOR COMPLEX SUBUNIT 11"/>
    <property type="match status" value="1"/>
</dbReference>
<proteinExistence type="predicted"/>
<dbReference type="HOGENOM" id="CLU_050517_0_0_2"/>
<dbReference type="InterPro" id="IPR050698">
    <property type="entry name" value="MBL"/>
</dbReference>
<feature type="domain" description="Metallo-beta-lactamase" evidence="1">
    <location>
        <begin position="8"/>
        <end position="157"/>
    </location>
</feature>
<dbReference type="STRING" id="985053.VMUT_0874"/>
<reference evidence="2 3" key="1">
    <citation type="journal article" date="2011" name="J. Bacteriol.">
        <title>Complete genome sequence of 'Vulcanisaeta moutnovskia' strain 768-28, a novel member of the hyperthermophilic crenarchaeal genus vulcanisaeta.</title>
        <authorList>
            <person name="Gumerov V.M."/>
            <person name="Mardanov A.V."/>
            <person name="Beletsky A.V."/>
            <person name="Prokofeva M.I."/>
            <person name="Bonch-Osmolovskaya E.A."/>
            <person name="Ravin N.V."/>
            <person name="Skryabin K.G."/>
        </authorList>
    </citation>
    <scope>NUCLEOTIDE SEQUENCE [LARGE SCALE GENOMIC DNA]</scope>
    <source>
        <strain evidence="2 3">768-28</strain>
    </source>
</reference>
<evidence type="ECO:0000259" key="1">
    <source>
        <dbReference type="SMART" id="SM00849"/>
    </source>
</evidence>
<dbReference type="InterPro" id="IPR001279">
    <property type="entry name" value="Metallo-B-lactamas"/>
</dbReference>
<accession>F0QWW6</accession>
<dbReference type="GO" id="GO:0004521">
    <property type="term" value="F:RNA endonuclease activity"/>
    <property type="evidence" value="ECO:0007669"/>
    <property type="project" value="TreeGrafter"/>
</dbReference>
<protein>
    <submittedName>
        <fullName evidence="2">mRNA 3-end processing factor</fullName>
    </submittedName>
</protein>
<dbReference type="SUPFAM" id="SSF56281">
    <property type="entry name" value="Metallo-hydrolase/oxidoreductase"/>
    <property type="match status" value="1"/>
</dbReference>
<organism evidence="2 3">
    <name type="scientific">Vulcanisaeta moutnovskia (strain 768-28)</name>
    <dbReference type="NCBI Taxonomy" id="985053"/>
    <lineage>
        <taxon>Archaea</taxon>
        <taxon>Thermoproteota</taxon>
        <taxon>Thermoprotei</taxon>
        <taxon>Thermoproteales</taxon>
        <taxon>Thermoproteaceae</taxon>
        <taxon>Vulcanisaeta</taxon>
    </lineage>
</organism>
<sequence>MNRLRAYYDDGIVIEYENNRFIIDPLRKPSGSFNAVLITHGHRDHVNPRTLRNVSPIIMSNETAIIIRARDGENLRHITISPGSKLAVNNVLIESFNAGHVIGSLSYVLDFGDLRVGITGDFNVEPSILLDGAKGLDVDILIMEATYGDPDYVFPSRHEVYNELRAVVEDGVKDGVVLLMGQPLGRGQELTALLKDYPLYVEPSIKVINNALDLRYGMVISGSPPKGSVIIMGIPRDVTRLTKVLRSRYGRARVVALSGMYAKRSRVVWLNQIGVDAIPLSSHSDFPGLIDFVLSSGAKLVYTVYGNATKFAKYLRNELGIMARPLPGPSQLTMDYFLW</sequence>
<dbReference type="OrthoDB" id="40950at2157"/>
<dbReference type="eggNOG" id="arCOG00545">
    <property type="taxonomic scope" value="Archaea"/>
</dbReference>
<name>F0QWW6_VULM7</name>
<dbReference type="SMART" id="SM00849">
    <property type="entry name" value="Lactamase_B"/>
    <property type="match status" value="1"/>
</dbReference>
<evidence type="ECO:0000313" key="3">
    <source>
        <dbReference type="Proteomes" id="UP000007485"/>
    </source>
</evidence>
<gene>
    <name evidence="2" type="ordered locus">VMUT_0874</name>
</gene>
<evidence type="ECO:0000313" key="2">
    <source>
        <dbReference type="EMBL" id="ADY01084.1"/>
    </source>
</evidence>
<dbReference type="Proteomes" id="UP000007485">
    <property type="component" value="Chromosome"/>
</dbReference>
<dbReference type="PANTHER" id="PTHR11203">
    <property type="entry name" value="CLEAVAGE AND POLYADENYLATION SPECIFICITY FACTOR FAMILY MEMBER"/>
    <property type="match status" value="1"/>
</dbReference>